<sequence>MTTKQIDLLLLENNKNHLIKTLFDEDEKIKLPNNLKRALRYDNLEFIKTHADRSKKRRERLFEIHQKAFTPISYEWLIGDSLETNDLEEALRYAKKFYEDATGTEIIGLAAYTYAKVLIEDEDKRDDAKEKFELSFYEGGYIKAVEKLKEYFDIDIENDYKQKYETIDNDGKRNINGLECFYYVSILLSQKIISDKKLEYIMEILLYGIKYHGDNNCIFLYCHILENNENNVNLKRKFQNEKIKELYKTIFTNLIDHTKRINDKLIKNLKEAKEFKPQDFLNSKSIKDLKIIYKKTKNKSDNEDNEDNEEKTLEGYNFIDFIEKK</sequence>
<organism evidence="1 2">
    <name type="scientific">Cetraspora pellucida</name>
    <dbReference type="NCBI Taxonomy" id="1433469"/>
    <lineage>
        <taxon>Eukaryota</taxon>
        <taxon>Fungi</taxon>
        <taxon>Fungi incertae sedis</taxon>
        <taxon>Mucoromycota</taxon>
        <taxon>Glomeromycotina</taxon>
        <taxon>Glomeromycetes</taxon>
        <taxon>Diversisporales</taxon>
        <taxon>Gigasporaceae</taxon>
        <taxon>Cetraspora</taxon>
    </lineage>
</organism>
<accession>A0ACA9KBR5</accession>
<proteinExistence type="predicted"/>
<dbReference type="EMBL" id="CAJVPW010000725">
    <property type="protein sequence ID" value="CAG8463758.1"/>
    <property type="molecule type" value="Genomic_DNA"/>
</dbReference>
<gene>
    <name evidence="1" type="ORF">SPELUC_LOCUS1378</name>
</gene>
<evidence type="ECO:0000313" key="2">
    <source>
        <dbReference type="Proteomes" id="UP000789366"/>
    </source>
</evidence>
<reference evidence="1" key="1">
    <citation type="submission" date="2021-06" db="EMBL/GenBank/DDBJ databases">
        <authorList>
            <person name="Kallberg Y."/>
            <person name="Tangrot J."/>
            <person name="Rosling A."/>
        </authorList>
    </citation>
    <scope>NUCLEOTIDE SEQUENCE</scope>
    <source>
        <strain evidence="1">28 12/20/2015</strain>
    </source>
</reference>
<dbReference type="Proteomes" id="UP000789366">
    <property type="component" value="Unassembled WGS sequence"/>
</dbReference>
<name>A0ACA9KBR5_9GLOM</name>
<protein>
    <submittedName>
        <fullName evidence="1">794_t:CDS:1</fullName>
    </submittedName>
</protein>
<comment type="caution">
    <text evidence="1">The sequence shown here is derived from an EMBL/GenBank/DDBJ whole genome shotgun (WGS) entry which is preliminary data.</text>
</comment>
<keyword evidence="2" id="KW-1185">Reference proteome</keyword>
<evidence type="ECO:0000313" key="1">
    <source>
        <dbReference type="EMBL" id="CAG8463758.1"/>
    </source>
</evidence>